<comment type="similarity">
    <text evidence="2">Belongs to the GMC oxidoreductase family.</text>
</comment>
<keyword evidence="3" id="KW-0732">Signal</keyword>
<dbReference type="SUPFAM" id="SSF51905">
    <property type="entry name" value="FAD/NAD(P)-binding domain"/>
    <property type="match status" value="1"/>
</dbReference>
<dbReference type="GO" id="GO:0016614">
    <property type="term" value="F:oxidoreductase activity, acting on CH-OH group of donors"/>
    <property type="evidence" value="ECO:0007669"/>
    <property type="project" value="InterPro"/>
</dbReference>
<feature type="chain" id="PRO_5042090159" evidence="3">
    <location>
        <begin position="18"/>
        <end position="153"/>
    </location>
</feature>
<keyword evidence="6" id="KW-1185">Reference proteome</keyword>
<dbReference type="Gene3D" id="3.50.50.60">
    <property type="entry name" value="FAD/NAD(P)-binding domain"/>
    <property type="match status" value="1"/>
</dbReference>
<evidence type="ECO:0000313" key="5">
    <source>
        <dbReference type="EMBL" id="KAJ7195959.1"/>
    </source>
</evidence>
<protein>
    <submittedName>
        <fullName evidence="5">GMC oxidoreductase-domain-containing protein</fullName>
    </submittedName>
</protein>
<dbReference type="InterPro" id="IPR036188">
    <property type="entry name" value="FAD/NAD-bd_sf"/>
</dbReference>
<dbReference type="PANTHER" id="PTHR11552:SF78">
    <property type="entry name" value="GLUCOSE-METHANOL-CHOLINE OXIDOREDUCTASE N-TERMINAL DOMAIN-CONTAINING PROTEIN"/>
    <property type="match status" value="1"/>
</dbReference>
<dbReference type="AlphaFoldDB" id="A0AAD6Y8A1"/>
<proteinExistence type="inferred from homology"/>
<organism evidence="5 6">
    <name type="scientific">Mycena pura</name>
    <dbReference type="NCBI Taxonomy" id="153505"/>
    <lineage>
        <taxon>Eukaryota</taxon>
        <taxon>Fungi</taxon>
        <taxon>Dikarya</taxon>
        <taxon>Basidiomycota</taxon>
        <taxon>Agaricomycotina</taxon>
        <taxon>Agaricomycetes</taxon>
        <taxon>Agaricomycetidae</taxon>
        <taxon>Agaricales</taxon>
        <taxon>Marasmiineae</taxon>
        <taxon>Mycenaceae</taxon>
        <taxon>Mycena</taxon>
    </lineage>
</organism>
<evidence type="ECO:0000256" key="3">
    <source>
        <dbReference type="SAM" id="SignalP"/>
    </source>
</evidence>
<comment type="caution">
    <text evidence="5">The sequence shown here is derived from an EMBL/GenBank/DDBJ whole genome shotgun (WGS) entry which is preliminary data.</text>
</comment>
<dbReference type="Gene3D" id="3.30.560.10">
    <property type="entry name" value="Glucose Oxidase, domain 3"/>
    <property type="match status" value="1"/>
</dbReference>
<comment type="cofactor">
    <cofactor evidence="1">
        <name>FAD</name>
        <dbReference type="ChEBI" id="CHEBI:57692"/>
    </cofactor>
</comment>
<dbReference type="InterPro" id="IPR012132">
    <property type="entry name" value="GMC_OxRdtase"/>
</dbReference>
<dbReference type="PANTHER" id="PTHR11552">
    <property type="entry name" value="GLUCOSE-METHANOL-CHOLINE GMC OXIDOREDUCTASE"/>
    <property type="match status" value="1"/>
</dbReference>
<dbReference type="Pfam" id="PF05199">
    <property type="entry name" value="GMC_oxred_C"/>
    <property type="match status" value="1"/>
</dbReference>
<sequence>MTASYLLTLVLLVPGHPQFAPDSPAALTETGPVSLDAPKVVYSAEDDKAIDDYVRQWVATTWHSLGTCAMKPRDRGGVVDSKLNVYGIGKLKVADLSIPPSNVNSVSRRCALHAPRCRYFLTLWTRTRTNSAAVAVAEKAAAIIIAAELGGKI</sequence>
<evidence type="ECO:0000259" key="4">
    <source>
        <dbReference type="Pfam" id="PF05199"/>
    </source>
</evidence>
<accession>A0AAD6Y8A1</accession>
<name>A0AAD6Y8A1_9AGAR</name>
<feature type="domain" description="Glucose-methanol-choline oxidoreductase C-terminal" evidence="4">
    <location>
        <begin position="43"/>
        <end position="103"/>
    </location>
</feature>
<reference evidence="5" key="1">
    <citation type="submission" date="2023-03" db="EMBL/GenBank/DDBJ databases">
        <title>Massive genome expansion in bonnet fungi (Mycena s.s.) driven by repeated elements and novel gene families across ecological guilds.</title>
        <authorList>
            <consortium name="Lawrence Berkeley National Laboratory"/>
            <person name="Harder C.B."/>
            <person name="Miyauchi S."/>
            <person name="Viragh M."/>
            <person name="Kuo A."/>
            <person name="Thoen E."/>
            <person name="Andreopoulos B."/>
            <person name="Lu D."/>
            <person name="Skrede I."/>
            <person name="Drula E."/>
            <person name="Henrissat B."/>
            <person name="Morin E."/>
            <person name="Kohler A."/>
            <person name="Barry K."/>
            <person name="LaButti K."/>
            <person name="Morin E."/>
            <person name="Salamov A."/>
            <person name="Lipzen A."/>
            <person name="Mereny Z."/>
            <person name="Hegedus B."/>
            <person name="Baldrian P."/>
            <person name="Stursova M."/>
            <person name="Weitz H."/>
            <person name="Taylor A."/>
            <person name="Grigoriev I.V."/>
            <person name="Nagy L.G."/>
            <person name="Martin F."/>
            <person name="Kauserud H."/>
        </authorList>
    </citation>
    <scope>NUCLEOTIDE SEQUENCE</scope>
    <source>
        <strain evidence="5">9144</strain>
    </source>
</reference>
<evidence type="ECO:0000256" key="2">
    <source>
        <dbReference type="ARBA" id="ARBA00010790"/>
    </source>
</evidence>
<feature type="signal peptide" evidence="3">
    <location>
        <begin position="1"/>
        <end position="17"/>
    </location>
</feature>
<dbReference type="GO" id="GO:0050660">
    <property type="term" value="F:flavin adenine dinucleotide binding"/>
    <property type="evidence" value="ECO:0007669"/>
    <property type="project" value="InterPro"/>
</dbReference>
<dbReference type="Proteomes" id="UP001219525">
    <property type="component" value="Unassembled WGS sequence"/>
</dbReference>
<dbReference type="EMBL" id="JARJCW010000087">
    <property type="protein sequence ID" value="KAJ7195959.1"/>
    <property type="molecule type" value="Genomic_DNA"/>
</dbReference>
<evidence type="ECO:0000256" key="1">
    <source>
        <dbReference type="ARBA" id="ARBA00001974"/>
    </source>
</evidence>
<gene>
    <name evidence="5" type="ORF">GGX14DRAFT_674223</name>
</gene>
<dbReference type="InterPro" id="IPR007867">
    <property type="entry name" value="GMC_OxRtase_C"/>
</dbReference>
<evidence type="ECO:0000313" key="6">
    <source>
        <dbReference type="Proteomes" id="UP001219525"/>
    </source>
</evidence>